<dbReference type="PANTHER" id="PTHR11138:SF5">
    <property type="entry name" value="METHIONYL-TRNA FORMYLTRANSFERASE, MITOCHONDRIAL"/>
    <property type="match status" value="1"/>
</dbReference>
<sequence length="321" mass="36648">MKERNLRVVFMGTPEFAVAPLDKIIQAGYEVVAVVTVPDKPAGRGQRISESAVKKYALKNNLNLLQPEKLKDNNFIEELTKLKPEVMVVVAFRMLPKEVWSLPSLGTFNLHASLLPQYRGASPINFSIINGDNETGVTTFFIDEKIDTGEILLQERIAINENENAGELHDRLQELGSHLVVKTLQGLEDGTLKSEKQELKKDIEYKYAPRIFKKDCIINWEDSIENIHNLIRGLSPYPVAYTHLVIDDEKFKIFKIFSGYYSRETHNYPIGKIIIEGKDILKIAIKEGFYFPKEIQLEGKKRMNISDFINGLIDKNNIKVQ</sequence>
<feature type="domain" description="Formyl transferase N-terminal" evidence="6">
    <location>
        <begin position="7"/>
        <end position="183"/>
    </location>
</feature>
<dbReference type="CDD" id="cd08704">
    <property type="entry name" value="Met_tRNA_FMT_C"/>
    <property type="match status" value="1"/>
</dbReference>
<accession>A0A563DH26</accession>
<dbReference type="NCBIfam" id="TIGR00460">
    <property type="entry name" value="fmt"/>
    <property type="match status" value="1"/>
</dbReference>
<dbReference type="Pfam" id="PF02911">
    <property type="entry name" value="Formyl_trans_C"/>
    <property type="match status" value="1"/>
</dbReference>
<reference evidence="8 9" key="1">
    <citation type="submission" date="2019-02" db="EMBL/GenBank/DDBJ databases">
        <title>Apibacter muscae sp. nov.: a novel member of the house fly microbiota.</title>
        <authorList>
            <person name="Park R."/>
        </authorList>
    </citation>
    <scope>NUCLEOTIDE SEQUENCE [LARGE SCALE GENOMIC DNA]</scope>
    <source>
        <strain evidence="8 9">AL1</strain>
    </source>
</reference>
<dbReference type="GO" id="GO:0005829">
    <property type="term" value="C:cytosol"/>
    <property type="evidence" value="ECO:0007669"/>
    <property type="project" value="TreeGrafter"/>
</dbReference>
<dbReference type="PANTHER" id="PTHR11138">
    <property type="entry name" value="METHIONYL-TRNA FORMYLTRANSFERASE"/>
    <property type="match status" value="1"/>
</dbReference>
<comment type="similarity">
    <text evidence="1 5">Belongs to the Fmt family.</text>
</comment>
<dbReference type="InterPro" id="IPR044135">
    <property type="entry name" value="Met-tRNA-FMT_C"/>
</dbReference>
<dbReference type="InterPro" id="IPR041711">
    <property type="entry name" value="Met-tRNA-FMT_N"/>
</dbReference>
<dbReference type="GO" id="GO:0004479">
    <property type="term" value="F:methionyl-tRNA formyltransferase activity"/>
    <property type="evidence" value="ECO:0007669"/>
    <property type="project" value="UniProtKB-UniRule"/>
</dbReference>
<comment type="caution">
    <text evidence="8">The sequence shown here is derived from an EMBL/GenBank/DDBJ whole genome shotgun (WGS) entry which is preliminary data.</text>
</comment>
<evidence type="ECO:0000259" key="6">
    <source>
        <dbReference type="Pfam" id="PF00551"/>
    </source>
</evidence>
<dbReference type="InterPro" id="IPR005793">
    <property type="entry name" value="Formyl_trans_C"/>
</dbReference>
<organism evidence="8 9">
    <name type="scientific">Apibacter muscae</name>
    <dbReference type="NCBI Taxonomy" id="2509004"/>
    <lineage>
        <taxon>Bacteria</taxon>
        <taxon>Pseudomonadati</taxon>
        <taxon>Bacteroidota</taxon>
        <taxon>Flavobacteriia</taxon>
        <taxon>Flavobacteriales</taxon>
        <taxon>Weeksellaceae</taxon>
        <taxon>Apibacter</taxon>
    </lineage>
</organism>
<dbReference type="RefSeq" id="WP_146262132.1">
    <property type="nucleotide sequence ID" value="NZ_SELG01000032.1"/>
</dbReference>
<name>A0A563DH26_9FLAO</name>
<dbReference type="AlphaFoldDB" id="A0A563DH26"/>
<dbReference type="CDD" id="cd08646">
    <property type="entry name" value="FMT_core_Met-tRNA-FMT_N"/>
    <property type="match status" value="1"/>
</dbReference>
<evidence type="ECO:0000313" key="9">
    <source>
        <dbReference type="Proteomes" id="UP000319499"/>
    </source>
</evidence>
<dbReference type="InterPro" id="IPR036477">
    <property type="entry name" value="Formyl_transf_N_sf"/>
</dbReference>
<dbReference type="EMBL" id="SELH01000014">
    <property type="protein sequence ID" value="TWP29470.1"/>
    <property type="molecule type" value="Genomic_DNA"/>
</dbReference>
<dbReference type="Proteomes" id="UP000319499">
    <property type="component" value="Unassembled WGS sequence"/>
</dbReference>
<comment type="catalytic activity">
    <reaction evidence="5">
        <text>L-methionyl-tRNA(fMet) + (6R)-10-formyltetrahydrofolate = N-formyl-L-methionyl-tRNA(fMet) + (6S)-5,6,7,8-tetrahydrofolate + H(+)</text>
        <dbReference type="Rhea" id="RHEA:24380"/>
        <dbReference type="Rhea" id="RHEA-COMP:9952"/>
        <dbReference type="Rhea" id="RHEA-COMP:9953"/>
        <dbReference type="ChEBI" id="CHEBI:15378"/>
        <dbReference type="ChEBI" id="CHEBI:57453"/>
        <dbReference type="ChEBI" id="CHEBI:78530"/>
        <dbReference type="ChEBI" id="CHEBI:78844"/>
        <dbReference type="ChEBI" id="CHEBI:195366"/>
        <dbReference type="EC" id="2.1.2.9"/>
    </reaction>
</comment>
<dbReference type="InterPro" id="IPR005794">
    <property type="entry name" value="Fmt"/>
</dbReference>
<dbReference type="EC" id="2.1.2.9" evidence="2 5"/>
<dbReference type="Gene3D" id="3.40.50.12230">
    <property type="match status" value="1"/>
</dbReference>
<protein>
    <recommendedName>
        <fullName evidence="2 5">Methionyl-tRNA formyltransferase</fullName>
        <ecNumber evidence="2 5">2.1.2.9</ecNumber>
    </recommendedName>
</protein>
<evidence type="ECO:0000259" key="7">
    <source>
        <dbReference type="Pfam" id="PF02911"/>
    </source>
</evidence>
<keyword evidence="9" id="KW-1185">Reference proteome</keyword>
<dbReference type="HAMAP" id="MF_00182">
    <property type="entry name" value="Formyl_trans"/>
    <property type="match status" value="1"/>
</dbReference>
<proteinExistence type="inferred from homology"/>
<feature type="binding site" evidence="5">
    <location>
        <begin position="113"/>
        <end position="116"/>
    </location>
    <ligand>
        <name>(6S)-5,6,7,8-tetrahydrofolate</name>
        <dbReference type="ChEBI" id="CHEBI:57453"/>
    </ligand>
</feature>
<dbReference type="SUPFAM" id="SSF53328">
    <property type="entry name" value="Formyltransferase"/>
    <property type="match status" value="1"/>
</dbReference>
<dbReference type="InterPro" id="IPR002376">
    <property type="entry name" value="Formyl_transf_N"/>
</dbReference>
<evidence type="ECO:0000256" key="2">
    <source>
        <dbReference type="ARBA" id="ARBA00012261"/>
    </source>
</evidence>
<evidence type="ECO:0000256" key="3">
    <source>
        <dbReference type="ARBA" id="ARBA00022679"/>
    </source>
</evidence>
<feature type="domain" description="Formyl transferase C-terminal" evidence="7">
    <location>
        <begin position="210"/>
        <end position="311"/>
    </location>
</feature>
<dbReference type="InterPro" id="IPR011034">
    <property type="entry name" value="Formyl_transferase-like_C_sf"/>
</dbReference>
<dbReference type="SUPFAM" id="SSF50486">
    <property type="entry name" value="FMT C-terminal domain-like"/>
    <property type="match status" value="1"/>
</dbReference>
<comment type="function">
    <text evidence="5">Attaches a formyl group to the free amino group of methionyl-tRNA(fMet). The formyl group appears to play a dual role in the initiator identity of N-formylmethionyl-tRNA by promoting its recognition by IF2 and preventing the misappropriation of this tRNA by the elongation apparatus.</text>
</comment>
<dbReference type="Pfam" id="PF00551">
    <property type="entry name" value="Formyl_trans_N"/>
    <property type="match status" value="1"/>
</dbReference>
<evidence type="ECO:0000256" key="5">
    <source>
        <dbReference type="HAMAP-Rule" id="MF_00182"/>
    </source>
</evidence>
<evidence type="ECO:0000256" key="4">
    <source>
        <dbReference type="ARBA" id="ARBA00022917"/>
    </source>
</evidence>
<keyword evidence="3 5" id="KW-0808">Transferase</keyword>
<evidence type="ECO:0000256" key="1">
    <source>
        <dbReference type="ARBA" id="ARBA00010699"/>
    </source>
</evidence>
<keyword evidence="4 5" id="KW-0648">Protein biosynthesis</keyword>
<dbReference type="OrthoDB" id="9802815at2"/>
<gene>
    <name evidence="5" type="primary">fmt</name>
    <name evidence="8" type="ORF">ETU09_03225</name>
</gene>
<evidence type="ECO:0000313" key="8">
    <source>
        <dbReference type="EMBL" id="TWP29470.1"/>
    </source>
</evidence>